<dbReference type="Proteomes" id="UP000183155">
    <property type="component" value="Unassembled WGS sequence"/>
</dbReference>
<feature type="domain" description="Major facilitator superfamily (MFS) profile" evidence="5">
    <location>
        <begin position="1"/>
        <end position="392"/>
    </location>
</feature>
<dbReference type="SUPFAM" id="SSF103473">
    <property type="entry name" value="MFS general substrate transporter"/>
    <property type="match status" value="1"/>
</dbReference>
<keyword evidence="3 4" id="KW-0472">Membrane</keyword>
<dbReference type="RefSeq" id="WP_048380407.1">
    <property type="nucleotide sequence ID" value="NZ_FNRS01000001.1"/>
</dbReference>
<dbReference type="AlphaFoldDB" id="A0A0J6GTT5"/>
<feature type="transmembrane region" description="Helical" evidence="4">
    <location>
        <begin position="138"/>
        <end position="157"/>
    </location>
</feature>
<dbReference type="GO" id="GO:0022857">
    <property type="term" value="F:transmembrane transporter activity"/>
    <property type="evidence" value="ECO:0007669"/>
    <property type="project" value="InterPro"/>
</dbReference>
<feature type="transmembrane region" description="Helical" evidence="4">
    <location>
        <begin position="307"/>
        <end position="329"/>
    </location>
</feature>
<feature type="transmembrane region" description="Helical" evidence="4">
    <location>
        <begin position="169"/>
        <end position="188"/>
    </location>
</feature>
<feature type="transmembrane region" description="Helical" evidence="4">
    <location>
        <begin position="280"/>
        <end position="301"/>
    </location>
</feature>
<sequence>MPPAASSSSSTKGLFGLFCLSSYLLSVSYGCTFLLAVMLRTHGGSESDAGTVISAAMFSTFMAVIFSGHLTDKFGATKTIAAAALLLAAASAGFAAVPAFGAAMLGFGLLLGFGWGLFYTLGPIVVSMLIEPARRVKYFALLSGSMMSGIGTGPLLGRAAEALGYPLESAFVLAAIASLVGGVLFALIGPRVQHQQAMQGSVSVCRITLRATRLVLRSKAVFAIMMVGLGGAIFGGLSSFQTTYAALKHLDYSLFFLGFMCAVITCRLLVAGFIVKRDPYVTACTLTALIVASVLMLMFLVSSSATYLMAAVTLGVGYGLTYSVINGLAANEAPAGYTAQALVLFSLAYFIGVFGFPWFAGQIIVNYGIPALLSVILVIALCNWLITLGRVLWRRARQDDSDNPSRPLVSAP</sequence>
<evidence type="ECO:0000256" key="4">
    <source>
        <dbReference type="SAM" id="Phobius"/>
    </source>
</evidence>
<reference evidence="7 9" key="2">
    <citation type="submission" date="2016-10" db="EMBL/GenBank/DDBJ databases">
        <authorList>
            <person name="Varghese N."/>
            <person name="Submissions S."/>
        </authorList>
    </citation>
    <scope>NUCLEOTIDE SEQUENCE [LARGE SCALE GENOMIC DNA]</scope>
    <source>
        <strain evidence="7 9">BS3652</strain>
    </source>
</reference>
<dbReference type="OrthoDB" id="8046314at2"/>
<keyword evidence="9" id="KW-1185">Reference proteome</keyword>
<evidence type="ECO:0000256" key="2">
    <source>
        <dbReference type="ARBA" id="ARBA00022989"/>
    </source>
</evidence>
<evidence type="ECO:0000259" key="5">
    <source>
        <dbReference type="PROSITE" id="PS50850"/>
    </source>
</evidence>
<evidence type="ECO:0000313" key="8">
    <source>
        <dbReference type="Proteomes" id="UP000036395"/>
    </source>
</evidence>
<proteinExistence type="predicted"/>
<dbReference type="InterPro" id="IPR020846">
    <property type="entry name" value="MFS_dom"/>
</dbReference>
<evidence type="ECO:0000256" key="1">
    <source>
        <dbReference type="ARBA" id="ARBA00022692"/>
    </source>
</evidence>
<comment type="caution">
    <text evidence="6">The sequence shown here is derived from an EMBL/GenBank/DDBJ whole genome shotgun (WGS) entry which is preliminary data.</text>
</comment>
<feature type="transmembrane region" description="Helical" evidence="4">
    <location>
        <begin position="252"/>
        <end position="273"/>
    </location>
</feature>
<feature type="transmembrane region" description="Helical" evidence="4">
    <location>
        <begin position="80"/>
        <end position="101"/>
    </location>
</feature>
<feature type="transmembrane region" description="Helical" evidence="4">
    <location>
        <begin position="49"/>
        <end position="68"/>
    </location>
</feature>
<dbReference type="Proteomes" id="UP000036395">
    <property type="component" value="Unassembled WGS sequence"/>
</dbReference>
<dbReference type="EMBL" id="FNRS01000001">
    <property type="protein sequence ID" value="SEC24324.1"/>
    <property type="molecule type" value="Genomic_DNA"/>
</dbReference>
<dbReference type="PANTHER" id="PTHR23531:SF1">
    <property type="entry name" value="QUINOLENE RESISTANCE PROTEIN NORA"/>
    <property type="match status" value="1"/>
</dbReference>
<dbReference type="Pfam" id="PF07690">
    <property type="entry name" value="MFS_1"/>
    <property type="match status" value="1"/>
</dbReference>
<accession>A0A0J6GTT5</accession>
<dbReference type="EMBL" id="JYLA01000003">
    <property type="protein sequence ID" value="KMM85519.1"/>
    <property type="molecule type" value="Genomic_DNA"/>
</dbReference>
<dbReference type="Gene3D" id="1.20.1250.20">
    <property type="entry name" value="MFS general substrate transporter like domains"/>
    <property type="match status" value="1"/>
</dbReference>
<keyword evidence="2 4" id="KW-1133">Transmembrane helix</keyword>
<reference evidence="6 8" key="1">
    <citation type="submission" date="2015-02" db="EMBL/GenBank/DDBJ databases">
        <title>Pseudomonas helleri sp. nov. and Pseudomonas weihenstephanensis sp. nov., isolated from raw cows milk.</title>
        <authorList>
            <person name="von Neubeck M."/>
            <person name="Huptas C."/>
            <person name="Wenning M."/>
            <person name="Scherer S."/>
        </authorList>
    </citation>
    <scope>NUCLEOTIDE SEQUENCE [LARGE SCALE GENOMIC DNA]</scope>
    <source>
        <strain evidence="6 8">DSM 21104</strain>
    </source>
</reference>
<dbReference type="InterPro" id="IPR011701">
    <property type="entry name" value="MFS"/>
</dbReference>
<evidence type="ECO:0000256" key="3">
    <source>
        <dbReference type="ARBA" id="ARBA00023136"/>
    </source>
</evidence>
<feature type="transmembrane region" description="Helical" evidence="4">
    <location>
        <begin position="367"/>
        <end position="388"/>
    </location>
</feature>
<evidence type="ECO:0000313" key="7">
    <source>
        <dbReference type="EMBL" id="SEC24324.1"/>
    </source>
</evidence>
<dbReference type="InterPro" id="IPR036259">
    <property type="entry name" value="MFS_trans_sf"/>
</dbReference>
<dbReference type="PANTHER" id="PTHR23531">
    <property type="entry name" value="QUINOLENE RESISTANCE PROTEIN NORA"/>
    <property type="match status" value="1"/>
</dbReference>
<gene>
    <name evidence="7" type="ORF">SAMN04490203_2056</name>
    <name evidence="6" type="ORF">TU78_09270</name>
</gene>
<dbReference type="InterPro" id="IPR052714">
    <property type="entry name" value="MFS_Exporter"/>
</dbReference>
<feature type="transmembrane region" description="Helical" evidence="4">
    <location>
        <begin position="107"/>
        <end position="126"/>
    </location>
</feature>
<keyword evidence="1 4" id="KW-0812">Transmembrane</keyword>
<feature type="transmembrane region" description="Helical" evidence="4">
    <location>
        <begin position="14"/>
        <end position="37"/>
    </location>
</feature>
<evidence type="ECO:0000313" key="9">
    <source>
        <dbReference type="Proteomes" id="UP000183155"/>
    </source>
</evidence>
<dbReference type="STRING" id="47884.SAMN04490203_2056"/>
<feature type="transmembrane region" description="Helical" evidence="4">
    <location>
        <begin position="220"/>
        <end position="240"/>
    </location>
</feature>
<evidence type="ECO:0000313" key="6">
    <source>
        <dbReference type="EMBL" id="KMM85519.1"/>
    </source>
</evidence>
<protein>
    <submittedName>
        <fullName evidence="6">MFS transporter</fullName>
    </submittedName>
    <submittedName>
        <fullName evidence="7">Predicted arabinose efflux permease, MFS family</fullName>
    </submittedName>
</protein>
<feature type="transmembrane region" description="Helical" evidence="4">
    <location>
        <begin position="341"/>
        <end position="361"/>
    </location>
</feature>
<dbReference type="PROSITE" id="PS50850">
    <property type="entry name" value="MFS"/>
    <property type="match status" value="1"/>
</dbReference>
<name>A0A0J6GTT5_PSETA</name>
<organism evidence="6 8">
    <name type="scientific">Pseudomonas taetrolens</name>
    <dbReference type="NCBI Taxonomy" id="47884"/>
    <lineage>
        <taxon>Bacteria</taxon>
        <taxon>Pseudomonadati</taxon>
        <taxon>Pseudomonadota</taxon>
        <taxon>Gammaproteobacteria</taxon>
        <taxon>Pseudomonadales</taxon>
        <taxon>Pseudomonadaceae</taxon>
        <taxon>Pseudomonas</taxon>
    </lineage>
</organism>